<feature type="transmembrane region" description="Helical" evidence="4">
    <location>
        <begin position="551"/>
        <end position="572"/>
    </location>
</feature>
<reference evidence="5" key="1">
    <citation type="submission" date="2021-02" db="EMBL/GenBank/DDBJ databases">
        <authorList>
            <person name="Dougan E. K."/>
            <person name="Rhodes N."/>
            <person name="Thang M."/>
            <person name="Chan C."/>
        </authorList>
    </citation>
    <scope>NUCLEOTIDE SEQUENCE</scope>
</reference>
<dbReference type="AlphaFoldDB" id="A0A812UWC2"/>
<dbReference type="InterPro" id="IPR036770">
    <property type="entry name" value="Ankyrin_rpt-contain_sf"/>
</dbReference>
<dbReference type="PROSITE" id="PS50297">
    <property type="entry name" value="ANK_REP_REGION"/>
    <property type="match status" value="1"/>
</dbReference>
<name>A0A812UWC2_9DINO</name>
<feature type="transmembrane region" description="Helical" evidence="4">
    <location>
        <begin position="708"/>
        <end position="725"/>
    </location>
</feature>
<feature type="transmembrane region" description="Helical" evidence="4">
    <location>
        <begin position="615"/>
        <end position="636"/>
    </location>
</feature>
<protein>
    <submittedName>
        <fullName evidence="5">Uncharacterized protein</fullName>
    </submittedName>
</protein>
<feature type="repeat" description="ANK" evidence="3">
    <location>
        <begin position="80"/>
        <end position="108"/>
    </location>
</feature>
<sequence>MVRSPASMAAIDRELAAQFGPRTFIWNRRRCYGTQFHLDVLNGKDEDAIRQLEQASAVVDGAFAYVTYFDNGRQICTGQAIHLAASRGHLSTVKVLLEKRADLHSMITKDGRDHSDVMHAAVFRERRGGSGEMIGYLCSQGANIQSQNSLGLSCLHMAFSTGNVETIRAVQQALKGHQGWRTEDDGGLSLRGETALEFGIRGGKCSVQTLAELAPITGSSLRSFIHHAPECIPLFLSYAFASHQDGQRVEQLLAQELTSKDMAQLLRLNPEVAVVLLHLFTAAPETMGEELAGDEGWHPLPKRVSFGSRVVSLLGLFGLQASWFHRIRCFYEADTVWRFDAETHTAPDWHRKVTDLRTPPMLEACIRVCYVPNLISVDIFRALSFHTGFHTQDAPAESIFGSIPIRAAVSYTFWKGALWVETLQWLISLWGLGLLVLQASSGHELSMGSDRMHGHLQHTNQVVADWIIARGCVDLFLELAQLWGCVRTQHLSVYFTFGNFWDLVRSMLPTMLLLHHQPYRLLQLLIVLIYWMRLWEFSILSDEYGPSLLPIQQLLSGLSPALMFTVVCFAALTHAMHTVQANPGGLWSETVYHAFTTLIAQGLPEQPPADRLELMLLYGGVLFFSVFVLNIFIGIIGEQYSSERALATHKFYAARASSCLTYLVRASVIPCDLCSSVVAGLLCHGCAFAALLAQILALAYGWKLPEPWQLLAFVFCQMTMVISAFQCRGSDLPWATSPETECYSSLAPSPRGRCSPHSRYLWIIEPRQDFEARNSLGALSGSRHEPLRSFSRWDSAAAQADAQGQVSSTECRQLMTMLREVLDELKVLVVELALC</sequence>
<dbReference type="PANTHER" id="PTHR24124:SF14">
    <property type="entry name" value="CHROMOSOME UNDETERMINED SCAFFOLD_25, WHOLE GENOME SHOTGUN SEQUENCE"/>
    <property type="match status" value="1"/>
</dbReference>
<evidence type="ECO:0000313" key="6">
    <source>
        <dbReference type="Proteomes" id="UP000604046"/>
    </source>
</evidence>
<keyword evidence="6" id="KW-1185">Reference proteome</keyword>
<proteinExistence type="predicted"/>
<dbReference type="GO" id="GO:0010468">
    <property type="term" value="P:regulation of gene expression"/>
    <property type="evidence" value="ECO:0007669"/>
    <property type="project" value="TreeGrafter"/>
</dbReference>
<keyword evidence="1" id="KW-0677">Repeat</keyword>
<dbReference type="EMBL" id="CAJNDS010002745">
    <property type="protein sequence ID" value="CAE7582147.1"/>
    <property type="molecule type" value="Genomic_DNA"/>
</dbReference>
<gene>
    <name evidence="5" type="ORF">SNAT2548_LOCUS33215</name>
</gene>
<dbReference type="SUPFAM" id="SSF48403">
    <property type="entry name" value="Ankyrin repeat"/>
    <property type="match status" value="1"/>
</dbReference>
<evidence type="ECO:0000256" key="2">
    <source>
        <dbReference type="ARBA" id="ARBA00023043"/>
    </source>
</evidence>
<dbReference type="Gene3D" id="1.25.40.20">
    <property type="entry name" value="Ankyrin repeat-containing domain"/>
    <property type="match status" value="1"/>
</dbReference>
<evidence type="ECO:0000256" key="4">
    <source>
        <dbReference type="SAM" id="Phobius"/>
    </source>
</evidence>
<dbReference type="OrthoDB" id="194358at2759"/>
<dbReference type="Proteomes" id="UP000604046">
    <property type="component" value="Unassembled WGS sequence"/>
</dbReference>
<dbReference type="GO" id="GO:0005634">
    <property type="term" value="C:nucleus"/>
    <property type="evidence" value="ECO:0007669"/>
    <property type="project" value="TreeGrafter"/>
</dbReference>
<feature type="transmembrane region" description="Helical" evidence="4">
    <location>
        <begin position="521"/>
        <end position="539"/>
    </location>
</feature>
<dbReference type="PANTHER" id="PTHR24124">
    <property type="entry name" value="ANKYRIN REPEAT FAMILY A"/>
    <property type="match status" value="1"/>
</dbReference>
<evidence type="ECO:0000313" key="5">
    <source>
        <dbReference type="EMBL" id="CAE7582147.1"/>
    </source>
</evidence>
<evidence type="ECO:0000256" key="3">
    <source>
        <dbReference type="PROSITE-ProRule" id="PRU00023"/>
    </source>
</evidence>
<keyword evidence="4" id="KW-0472">Membrane</keyword>
<feature type="transmembrane region" description="Helical" evidence="4">
    <location>
        <begin position="677"/>
        <end position="702"/>
    </location>
</feature>
<dbReference type="PROSITE" id="PS50088">
    <property type="entry name" value="ANK_REPEAT"/>
    <property type="match status" value="1"/>
</dbReference>
<organism evidence="5 6">
    <name type="scientific">Symbiodinium natans</name>
    <dbReference type="NCBI Taxonomy" id="878477"/>
    <lineage>
        <taxon>Eukaryota</taxon>
        <taxon>Sar</taxon>
        <taxon>Alveolata</taxon>
        <taxon>Dinophyceae</taxon>
        <taxon>Suessiales</taxon>
        <taxon>Symbiodiniaceae</taxon>
        <taxon>Symbiodinium</taxon>
    </lineage>
</organism>
<keyword evidence="4" id="KW-0812">Transmembrane</keyword>
<accession>A0A812UWC2</accession>
<dbReference type="InterPro" id="IPR002110">
    <property type="entry name" value="Ankyrin_rpt"/>
</dbReference>
<dbReference type="Pfam" id="PF00023">
    <property type="entry name" value="Ank"/>
    <property type="match status" value="1"/>
</dbReference>
<comment type="caution">
    <text evidence="5">The sequence shown here is derived from an EMBL/GenBank/DDBJ whole genome shotgun (WGS) entry which is preliminary data.</text>
</comment>
<dbReference type="SMART" id="SM00248">
    <property type="entry name" value="ANK"/>
    <property type="match status" value="3"/>
</dbReference>
<keyword evidence="2 3" id="KW-0040">ANK repeat</keyword>
<evidence type="ECO:0000256" key="1">
    <source>
        <dbReference type="ARBA" id="ARBA00022737"/>
    </source>
</evidence>
<keyword evidence="4" id="KW-1133">Transmembrane helix</keyword>